<feature type="domain" description="Endoribonuclease L-PSP/chorismate mutase-like" evidence="1">
    <location>
        <begin position="34"/>
        <end position="160"/>
    </location>
</feature>
<comment type="caution">
    <text evidence="2">The sequence shown here is derived from an EMBL/GenBank/DDBJ whole genome shotgun (WGS) entry which is preliminary data.</text>
</comment>
<dbReference type="Pfam" id="PF14588">
    <property type="entry name" value="YjgF_endoribonc"/>
    <property type="match status" value="1"/>
</dbReference>
<reference evidence="2 3" key="1">
    <citation type="submission" date="2021-01" db="EMBL/GenBank/DDBJ databases">
        <title>Chryseolinea sp. Jin1 Genome sequencing and assembly.</title>
        <authorList>
            <person name="Kim I."/>
        </authorList>
    </citation>
    <scope>NUCLEOTIDE SEQUENCE [LARGE SCALE GENOMIC DNA]</scope>
    <source>
        <strain evidence="2 3">Jin1</strain>
    </source>
</reference>
<evidence type="ECO:0000313" key="2">
    <source>
        <dbReference type="EMBL" id="MBL0741904.1"/>
    </source>
</evidence>
<dbReference type="PANTHER" id="PTHR43760:SF1">
    <property type="entry name" value="ENDORIBONUCLEASE L-PSP_CHORISMATE MUTASE-LIKE DOMAIN-CONTAINING PROTEIN"/>
    <property type="match status" value="1"/>
</dbReference>
<protein>
    <submittedName>
        <fullName evidence="2">RidA family protein</fullName>
    </submittedName>
</protein>
<accession>A0ABS1KRC0</accession>
<organism evidence="2 3">
    <name type="scientific">Chryseolinea lacunae</name>
    <dbReference type="NCBI Taxonomy" id="2801331"/>
    <lineage>
        <taxon>Bacteria</taxon>
        <taxon>Pseudomonadati</taxon>
        <taxon>Bacteroidota</taxon>
        <taxon>Cytophagia</taxon>
        <taxon>Cytophagales</taxon>
        <taxon>Fulvivirgaceae</taxon>
        <taxon>Chryseolinea</taxon>
    </lineage>
</organism>
<dbReference type="PANTHER" id="PTHR43760">
    <property type="entry name" value="ENDORIBONUCLEASE-RELATED"/>
    <property type="match status" value="1"/>
</dbReference>
<sequence length="173" mass="18768">MKHIIALLFITVVYTATMAQVVDFDKKLKELNIELLTPTKPVANYVKAVRTGNLIFISGQGPAKADGTYMLGKLGKDLTIEQGYVAAKQTGIGVLSTLKAEIGDFNKIKRIVKVNGWVNCTPDFIDQPKVVNGFSDLMVAVFGEKGKHARAAMGVNSLPNGMVIEVEMVVEVE</sequence>
<dbReference type="RefSeq" id="WP_202009510.1">
    <property type="nucleotide sequence ID" value="NZ_JAERRB010000003.1"/>
</dbReference>
<dbReference type="Gene3D" id="3.30.1330.40">
    <property type="entry name" value="RutC-like"/>
    <property type="match status" value="1"/>
</dbReference>
<evidence type="ECO:0000313" key="3">
    <source>
        <dbReference type="Proteomes" id="UP000613030"/>
    </source>
</evidence>
<keyword evidence="3" id="KW-1185">Reference proteome</keyword>
<dbReference type="CDD" id="cd02199">
    <property type="entry name" value="YjgF_YER057c_UK114_like_1"/>
    <property type="match status" value="1"/>
</dbReference>
<dbReference type="EMBL" id="JAERRB010000003">
    <property type="protein sequence ID" value="MBL0741904.1"/>
    <property type="molecule type" value="Genomic_DNA"/>
</dbReference>
<dbReference type="Proteomes" id="UP000613030">
    <property type="component" value="Unassembled WGS sequence"/>
</dbReference>
<dbReference type="InterPro" id="IPR013813">
    <property type="entry name" value="Endoribo_LPSP/chorism_mut-like"/>
</dbReference>
<dbReference type="InterPro" id="IPR035959">
    <property type="entry name" value="RutC-like_sf"/>
</dbReference>
<evidence type="ECO:0000259" key="1">
    <source>
        <dbReference type="Pfam" id="PF14588"/>
    </source>
</evidence>
<name>A0ABS1KRC0_9BACT</name>
<dbReference type="SUPFAM" id="SSF55298">
    <property type="entry name" value="YjgF-like"/>
    <property type="match status" value="1"/>
</dbReference>
<gene>
    <name evidence="2" type="ORF">JI741_11785</name>
</gene>
<proteinExistence type="predicted"/>